<dbReference type="EMBL" id="JBHTIU010000105">
    <property type="protein sequence ID" value="MFD0872246.1"/>
    <property type="molecule type" value="Genomic_DNA"/>
</dbReference>
<name>A0ABW3DHD4_9BACL</name>
<reference evidence="2" key="1">
    <citation type="journal article" date="2019" name="Int. J. Syst. Evol. Microbiol.">
        <title>The Global Catalogue of Microorganisms (GCM) 10K type strain sequencing project: providing services to taxonomists for standard genome sequencing and annotation.</title>
        <authorList>
            <consortium name="The Broad Institute Genomics Platform"/>
            <consortium name="The Broad Institute Genome Sequencing Center for Infectious Disease"/>
            <person name="Wu L."/>
            <person name="Ma J."/>
        </authorList>
    </citation>
    <scope>NUCLEOTIDE SEQUENCE [LARGE SCALE GENOMIC DNA]</scope>
    <source>
        <strain evidence="2">CCUG 57263</strain>
    </source>
</reference>
<dbReference type="RefSeq" id="WP_379291564.1">
    <property type="nucleotide sequence ID" value="NZ_JBHTIU010000105.1"/>
</dbReference>
<comment type="caution">
    <text evidence="1">The sequence shown here is derived from an EMBL/GenBank/DDBJ whole genome shotgun (WGS) entry which is preliminary data.</text>
</comment>
<feature type="non-terminal residue" evidence="1">
    <location>
        <position position="1"/>
    </location>
</feature>
<proteinExistence type="predicted"/>
<keyword evidence="2" id="KW-1185">Reference proteome</keyword>
<evidence type="ECO:0000313" key="2">
    <source>
        <dbReference type="Proteomes" id="UP001597120"/>
    </source>
</evidence>
<protein>
    <submittedName>
        <fullName evidence="1">Uncharacterized protein</fullName>
    </submittedName>
</protein>
<organism evidence="1 2">
    <name type="scientific">Paenibacillus residui</name>
    <dbReference type="NCBI Taxonomy" id="629724"/>
    <lineage>
        <taxon>Bacteria</taxon>
        <taxon>Bacillati</taxon>
        <taxon>Bacillota</taxon>
        <taxon>Bacilli</taxon>
        <taxon>Bacillales</taxon>
        <taxon>Paenibacillaceae</taxon>
        <taxon>Paenibacillus</taxon>
    </lineage>
</organism>
<dbReference type="Proteomes" id="UP001597120">
    <property type="component" value="Unassembled WGS sequence"/>
</dbReference>
<gene>
    <name evidence="1" type="ORF">ACFQ03_24295</name>
</gene>
<evidence type="ECO:0000313" key="1">
    <source>
        <dbReference type="EMBL" id="MFD0872246.1"/>
    </source>
</evidence>
<accession>A0ABW3DHD4</accession>
<sequence length="60" mass="6570">KYFLSIVPMDNPTSLHKLLDATTHGKINALLLLIGPKFLKLGKISALLLLIGQVSQNTEK</sequence>